<evidence type="ECO:0000313" key="2">
    <source>
        <dbReference type="Proteomes" id="UP000516105"/>
    </source>
</evidence>
<evidence type="ECO:0000313" key="1">
    <source>
        <dbReference type="EMBL" id="QNP45943.1"/>
    </source>
</evidence>
<organism evidence="1 2">
    <name type="scientific">Sphingomonas sediminicola</name>
    <dbReference type="NCBI Taxonomy" id="386874"/>
    <lineage>
        <taxon>Bacteria</taxon>
        <taxon>Pseudomonadati</taxon>
        <taxon>Pseudomonadota</taxon>
        <taxon>Alphaproteobacteria</taxon>
        <taxon>Sphingomonadales</taxon>
        <taxon>Sphingomonadaceae</taxon>
        <taxon>Sphingomonas</taxon>
    </lineage>
</organism>
<accession>A0ABX6T9P1</accession>
<reference evidence="1 2" key="1">
    <citation type="submission" date="2020-08" db="EMBL/GenBank/DDBJ databases">
        <title>Genome sequence of Sphingomonas sediminicola KACC 15039T.</title>
        <authorList>
            <person name="Hyun D.-W."/>
            <person name="Bae J.-W."/>
        </authorList>
    </citation>
    <scope>NUCLEOTIDE SEQUENCE [LARGE SCALE GENOMIC DNA]</scope>
    <source>
        <strain evidence="1 2">KACC 15039</strain>
    </source>
</reference>
<protein>
    <submittedName>
        <fullName evidence="1">Uncharacterized protein</fullName>
    </submittedName>
</protein>
<gene>
    <name evidence="1" type="ORF">H9L14_01180</name>
</gene>
<dbReference type="RefSeq" id="WP_187708896.1">
    <property type="nucleotide sequence ID" value="NZ_CP060782.1"/>
</dbReference>
<proteinExistence type="predicted"/>
<name>A0ABX6T9P1_9SPHN</name>
<dbReference type="EMBL" id="CP060782">
    <property type="protein sequence ID" value="QNP45943.1"/>
    <property type="molecule type" value="Genomic_DNA"/>
</dbReference>
<sequence length="67" mass="7584">MESQRDYLNRRALEEEEAAARATCEKARELHEEMASRYRDAAGANDEGREVEGELATTLPAGFRIIE</sequence>
<dbReference type="Proteomes" id="UP000516105">
    <property type="component" value="Chromosome"/>
</dbReference>
<keyword evidence="2" id="KW-1185">Reference proteome</keyword>